<evidence type="ECO:0000313" key="2">
    <source>
        <dbReference type="Proteomes" id="UP000054549"/>
    </source>
</evidence>
<proteinExistence type="predicted"/>
<dbReference type="HOGENOM" id="CLU_024804_1_1_1"/>
<dbReference type="SUPFAM" id="SSF50494">
    <property type="entry name" value="Trypsin-like serine proteases"/>
    <property type="match status" value="1"/>
</dbReference>
<reference evidence="1 2" key="1">
    <citation type="submission" date="2014-04" db="EMBL/GenBank/DDBJ databases">
        <title>Evolutionary Origins and Diversification of the Mycorrhizal Mutualists.</title>
        <authorList>
            <consortium name="DOE Joint Genome Institute"/>
            <consortium name="Mycorrhizal Genomics Consortium"/>
            <person name="Kohler A."/>
            <person name="Kuo A."/>
            <person name="Nagy L.G."/>
            <person name="Floudas D."/>
            <person name="Copeland A."/>
            <person name="Barry K.W."/>
            <person name="Cichocki N."/>
            <person name="Veneault-Fourrey C."/>
            <person name="LaButti K."/>
            <person name="Lindquist E.A."/>
            <person name="Lipzen A."/>
            <person name="Lundell T."/>
            <person name="Morin E."/>
            <person name="Murat C."/>
            <person name="Riley R."/>
            <person name="Ohm R."/>
            <person name="Sun H."/>
            <person name="Tunlid A."/>
            <person name="Henrissat B."/>
            <person name="Grigoriev I.V."/>
            <person name="Hibbett D.S."/>
            <person name="Martin F."/>
        </authorList>
    </citation>
    <scope>NUCLEOTIDE SEQUENCE [LARGE SCALE GENOMIC DNA]</scope>
    <source>
        <strain evidence="1 2">Koide BX008</strain>
    </source>
</reference>
<dbReference type="EMBL" id="KN818232">
    <property type="protein sequence ID" value="KIL67188.1"/>
    <property type="molecule type" value="Genomic_DNA"/>
</dbReference>
<keyword evidence="2" id="KW-1185">Reference proteome</keyword>
<dbReference type="InterPro" id="IPR009003">
    <property type="entry name" value="Peptidase_S1_PA"/>
</dbReference>
<organism evidence="1 2">
    <name type="scientific">Amanita muscaria (strain Koide BX008)</name>
    <dbReference type="NCBI Taxonomy" id="946122"/>
    <lineage>
        <taxon>Eukaryota</taxon>
        <taxon>Fungi</taxon>
        <taxon>Dikarya</taxon>
        <taxon>Basidiomycota</taxon>
        <taxon>Agaricomycotina</taxon>
        <taxon>Agaricomycetes</taxon>
        <taxon>Agaricomycetidae</taxon>
        <taxon>Agaricales</taxon>
        <taxon>Pluteineae</taxon>
        <taxon>Amanitaceae</taxon>
        <taxon>Amanita</taxon>
    </lineage>
</organism>
<name>A0A0C2XEE3_AMAMK</name>
<evidence type="ECO:0000313" key="1">
    <source>
        <dbReference type="EMBL" id="KIL67188.1"/>
    </source>
</evidence>
<accession>A0A0C2XEE3</accession>
<dbReference type="AlphaFoldDB" id="A0A0C2XEE3"/>
<sequence length="572" mass="62702">MNYSGHRKSPSSPASSTLSEASSSLSTLAIASDATVAPYILSDWERTVYYNGISPEHPELLYRSDLLENPFPIPKGRHPHLPTKTVYGVFNTPLNAVWDTVAPQIREFLKARKIRYSAIKTARFVIHGEDGKDTLGPVVIWIATHPTTTTAENAHDASLDILALLKANGVEGAVVEWYEGAVEKLSGPHLLRVTDDTNPTHYVRRFLTAALGMPIATAEREAADAQGSVTLFFHENKDKRGAPSAKVFGVSNCHVLREDTTVEYDFKGTGAPPRHVRLAGFPRFQRGLDEIKACVSGCGTDADLLAREIVELEAKPKSEDPEEAAEDEAAVEAKREKLAKVKKDIGVLEAFYKDTNSQWGDITRRNIGHVDWAPKISVDVQGCKYTKDIGTFEVDAAKFKAQFKGNVVDLGSKFTPQQLTDMFYPQSGGRTAFKFPTNRQLRINGCVTRELLAVPDCFDSNGEPCLIVMKDGNTTDLTVGRYAGLEAYLCDGLGVESIELAIYNYDKQSGPFSAKGDSGSLIFDGEGHMVGILHSGMPKGGSNHVTYATPAWWVIEQLKLKYPHADFNCIGF</sequence>
<dbReference type="Proteomes" id="UP000054549">
    <property type="component" value="Unassembled WGS sequence"/>
</dbReference>
<dbReference type="InParanoid" id="A0A0C2XEE3"/>
<protein>
    <submittedName>
        <fullName evidence="1">Uncharacterized protein</fullName>
    </submittedName>
</protein>
<gene>
    <name evidence="1" type="ORF">M378DRAFT_9452</name>
</gene>
<dbReference type="OrthoDB" id="5424209at2759"/>